<evidence type="ECO:0000313" key="2">
    <source>
        <dbReference type="EMBL" id="TGO15253.1"/>
    </source>
</evidence>
<feature type="transmembrane region" description="Helical" evidence="1">
    <location>
        <begin position="12"/>
        <end position="31"/>
    </location>
</feature>
<keyword evidence="3" id="KW-1185">Reference proteome</keyword>
<accession>A0A4Z1EXR9</accession>
<proteinExistence type="predicted"/>
<dbReference type="EMBL" id="PQXH01000042">
    <property type="protein sequence ID" value="TGO15253.1"/>
    <property type="molecule type" value="Genomic_DNA"/>
</dbReference>
<dbReference type="AlphaFoldDB" id="A0A4Z1EXR9"/>
<keyword evidence="1" id="KW-0812">Transmembrane</keyword>
<evidence type="ECO:0000256" key="1">
    <source>
        <dbReference type="SAM" id="Phobius"/>
    </source>
</evidence>
<dbReference type="Proteomes" id="UP000297777">
    <property type="component" value="Unassembled WGS sequence"/>
</dbReference>
<gene>
    <name evidence="2" type="ORF">BTUL_0042g00230</name>
</gene>
<keyword evidence="1" id="KW-1133">Transmembrane helix</keyword>
<evidence type="ECO:0000313" key="3">
    <source>
        <dbReference type="Proteomes" id="UP000297777"/>
    </source>
</evidence>
<organism evidence="2 3">
    <name type="scientific">Botrytis tulipae</name>
    <dbReference type="NCBI Taxonomy" id="87230"/>
    <lineage>
        <taxon>Eukaryota</taxon>
        <taxon>Fungi</taxon>
        <taxon>Dikarya</taxon>
        <taxon>Ascomycota</taxon>
        <taxon>Pezizomycotina</taxon>
        <taxon>Leotiomycetes</taxon>
        <taxon>Helotiales</taxon>
        <taxon>Sclerotiniaceae</taxon>
        <taxon>Botrytis</taxon>
    </lineage>
</organism>
<comment type="caution">
    <text evidence="2">The sequence shown here is derived from an EMBL/GenBank/DDBJ whole genome shotgun (WGS) entry which is preliminary data.</text>
</comment>
<keyword evidence="1" id="KW-0472">Membrane</keyword>
<protein>
    <submittedName>
        <fullName evidence="2">Uncharacterized protein</fullName>
    </submittedName>
</protein>
<sequence length="76" mass="8205">MYRASLHHLINQYMVLLFIIDGIYLSLYGAWGIAAAVIPAGVTIALVGSMVFHLWSPGYEGGHISGFGHEGREDGS</sequence>
<reference evidence="2 3" key="1">
    <citation type="submission" date="2017-12" db="EMBL/GenBank/DDBJ databases">
        <title>Comparative genomics of Botrytis spp.</title>
        <authorList>
            <person name="Valero-Jimenez C.A."/>
            <person name="Tapia P."/>
            <person name="Veloso J."/>
            <person name="Silva-Moreno E."/>
            <person name="Staats M."/>
            <person name="Valdes J.H."/>
            <person name="Van Kan J.A.L."/>
        </authorList>
    </citation>
    <scope>NUCLEOTIDE SEQUENCE [LARGE SCALE GENOMIC DNA]</scope>
    <source>
        <strain evidence="2 3">Bt9001</strain>
    </source>
</reference>
<name>A0A4Z1EXR9_9HELO</name>
<dbReference type="OrthoDB" id="3504693at2759"/>